<dbReference type="AlphaFoldDB" id="X7ZF65"/>
<accession>X7ZF65</accession>
<sequence>MCRLSCWWSGSTRLGAWPSPAGAGDVGLANSIPELGLGEVQASPVPVDTRTARMDLAFSIEERWTEHGQPAGLRGGGVSHRCV</sequence>
<proteinExistence type="predicted"/>
<organism evidence="1">
    <name type="scientific">Mycobacterium xenopi 4042</name>
    <dbReference type="NCBI Taxonomy" id="1299334"/>
    <lineage>
        <taxon>Bacteria</taxon>
        <taxon>Bacillati</taxon>
        <taxon>Actinomycetota</taxon>
        <taxon>Actinomycetes</taxon>
        <taxon>Mycobacteriales</taxon>
        <taxon>Mycobacteriaceae</taxon>
        <taxon>Mycobacterium</taxon>
    </lineage>
</organism>
<reference evidence="1" key="1">
    <citation type="submission" date="2014-01" db="EMBL/GenBank/DDBJ databases">
        <authorList>
            <person name="Brown-Elliot B."/>
            <person name="Wallace R."/>
            <person name="Lenaerts A."/>
            <person name="Ordway D."/>
            <person name="DeGroote M.A."/>
            <person name="Parker T."/>
            <person name="Sizemore C."/>
            <person name="Tallon L.J."/>
            <person name="Sadzewicz L.K."/>
            <person name="Sengamalay N."/>
            <person name="Fraser C.M."/>
            <person name="Hine E."/>
            <person name="Shefchek K.A."/>
            <person name="Das S.P."/>
            <person name="Tettelin H."/>
        </authorList>
    </citation>
    <scope>NUCLEOTIDE SEQUENCE [LARGE SCALE GENOMIC DNA]</scope>
    <source>
        <strain evidence="1">4042</strain>
    </source>
</reference>
<comment type="caution">
    <text evidence="1">The sequence shown here is derived from an EMBL/GenBank/DDBJ whole genome shotgun (WGS) entry which is preliminary data.</text>
</comment>
<gene>
    <name evidence="1" type="ORF">I553_2303</name>
</gene>
<dbReference type="PATRIC" id="fig|1299334.3.peg.8159"/>
<dbReference type="EMBL" id="JAOB01000077">
    <property type="protein sequence ID" value="EUA17220.1"/>
    <property type="molecule type" value="Genomic_DNA"/>
</dbReference>
<evidence type="ECO:0000313" key="1">
    <source>
        <dbReference type="EMBL" id="EUA17220.1"/>
    </source>
</evidence>
<protein>
    <submittedName>
        <fullName evidence="1">Putative PEPTIDE SYNTHETASE NRP domain protein</fullName>
    </submittedName>
</protein>
<name>X7ZF65_MYCXE</name>